<dbReference type="PANTHER" id="PTHR23280:SF32">
    <property type="entry name" value="FI22325P1"/>
    <property type="match status" value="1"/>
</dbReference>
<name>A0A1Y3AW88_EURMA</name>
<gene>
    <name evidence="2" type="ORF">BLA29_005307</name>
</gene>
<dbReference type="GO" id="GO:0031032">
    <property type="term" value="P:actomyosin structure organization"/>
    <property type="evidence" value="ECO:0007669"/>
    <property type="project" value="TreeGrafter"/>
</dbReference>
<dbReference type="GO" id="GO:0005856">
    <property type="term" value="C:cytoskeleton"/>
    <property type="evidence" value="ECO:0007669"/>
    <property type="project" value="TreeGrafter"/>
</dbReference>
<dbReference type="Gene3D" id="1.20.80.10">
    <property type="match status" value="1"/>
</dbReference>
<sequence length="161" mass="19093">MARSDQINHKTNELTRYYLYLQLRRDLLNRRLYCLPADAIYLMACVVQSELGDYNESEHKDNYISTLKIIPNQNEKIELETIELHMNEMKSLTPAEAEWKFLERASQLETYGIDPYPVKDHKKCQYLIGINHSGILGFQGNKKVYHFKWNELQKITYEGKM</sequence>
<dbReference type="InterPro" id="IPR019748">
    <property type="entry name" value="FERM_central"/>
</dbReference>
<evidence type="ECO:0000313" key="2">
    <source>
        <dbReference type="EMBL" id="OTF71405.1"/>
    </source>
</evidence>
<dbReference type="InterPro" id="IPR019749">
    <property type="entry name" value="Band_41_domain"/>
</dbReference>
<accession>A0A1Y3AW88</accession>
<comment type="caution">
    <text evidence="2">The sequence shown here is derived from an EMBL/GenBank/DDBJ whole genome shotgun (WGS) entry which is preliminary data.</text>
</comment>
<keyword evidence="3" id="KW-1185">Reference proteome</keyword>
<evidence type="ECO:0000313" key="3">
    <source>
        <dbReference type="Proteomes" id="UP000194236"/>
    </source>
</evidence>
<dbReference type="SUPFAM" id="SSF47031">
    <property type="entry name" value="Second domain of FERM"/>
    <property type="match status" value="1"/>
</dbReference>
<reference evidence="2 3" key="1">
    <citation type="submission" date="2017-03" db="EMBL/GenBank/DDBJ databases">
        <title>Genome Survey of Euroglyphus maynei.</title>
        <authorList>
            <person name="Arlian L.G."/>
            <person name="Morgan M.S."/>
            <person name="Rider S.D."/>
        </authorList>
    </citation>
    <scope>NUCLEOTIDE SEQUENCE [LARGE SCALE GENOMIC DNA]</scope>
    <source>
        <strain evidence="2">Arlian Lab</strain>
        <tissue evidence="2">Whole body</tissue>
    </source>
</reference>
<dbReference type="Proteomes" id="UP000194236">
    <property type="component" value="Unassembled WGS sequence"/>
</dbReference>
<dbReference type="SUPFAM" id="SSF50729">
    <property type="entry name" value="PH domain-like"/>
    <property type="match status" value="1"/>
</dbReference>
<dbReference type="OrthoDB" id="6266673at2759"/>
<dbReference type="Gene3D" id="2.30.29.30">
    <property type="entry name" value="Pleckstrin-homology domain (PH domain)/Phosphotyrosine-binding domain (PTB)"/>
    <property type="match status" value="1"/>
</dbReference>
<dbReference type="InterPro" id="IPR000299">
    <property type="entry name" value="FERM_domain"/>
</dbReference>
<protein>
    <submittedName>
        <fullName evidence="2">FERM domain-containing protein</fullName>
    </submittedName>
</protein>
<dbReference type="Pfam" id="PF09380">
    <property type="entry name" value="FERM_C"/>
    <property type="match status" value="1"/>
</dbReference>
<dbReference type="InterPro" id="IPR014352">
    <property type="entry name" value="FERM/acyl-CoA-bd_prot_sf"/>
</dbReference>
<dbReference type="EMBL" id="MUJZ01061287">
    <property type="protein sequence ID" value="OTF71405.1"/>
    <property type="molecule type" value="Genomic_DNA"/>
</dbReference>
<organism evidence="2 3">
    <name type="scientific">Euroglyphus maynei</name>
    <name type="common">Mayne's house dust mite</name>
    <dbReference type="NCBI Taxonomy" id="6958"/>
    <lineage>
        <taxon>Eukaryota</taxon>
        <taxon>Metazoa</taxon>
        <taxon>Ecdysozoa</taxon>
        <taxon>Arthropoda</taxon>
        <taxon>Chelicerata</taxon>
        <taxon>Arachnida</taxon>
        <taxon>Acari</taxon>
        <taxon>Acariformes</taxon>
        <taxon>Sarcoptiformes</taxon>
        <taxon>Astigmata</taxon>
        <taxon>Psoroptidia</taxon>
        <taxon>Analgoidea</taxon>
        <taxon>Pyroglyphidae</taxon>
        <taxon>Pyroglyphinae</taxon>
        <taxon>Euroglyphus</taxon>
    </lineage>
</organism>
<dbReference type="GO" id="GO:0048731">
    <property type="term" value="P:system development"/>
    <property type="evidence" value="ECO:0007669"/>
    <property type="project" value="UniProtKB-ARBA"/>
</dbReference>
<dbReference type="InterPro" id="IPR018980">
    <property type="entry name" value="FERM_PH-like_C"/>
</dbReference>
<feature type="domain" description="FERM" evidence="1">
    <location>
        <begin position="1"/>
        <end position="161"/>
    </location>
</feature>
<dbReference type="PROSITE" id="PS50057">
    <property type="entry name" value="FERM_3"/>
    <property type="match status" value="1"/>
</dbReference>
<dbReference type="GO" id="GO:0071944">
    <property type="term" value="C:cell periphery"/>
    <property type="evidence" value="ECO:0007669"/>
    <property type="project" value="UniProtKB-ARBA"/>
</dbReference>
<dbReference type="Pfam" id="PF00373">
    <property type="entry name" value="FERM_M"/>
    <property type="match status" value="1"/>
</dbReference>
<evidence type="ECO:0000259" key="1">
    <source>
        <dbReference type="PROSITE" id="PS50057"/>
    </source>
</evidence>
<dbReference type="AlphaFoldDB" id="A0A1Y3AW88"/>
<feature type="non-terminal residue" evidence="2">
    <location>
        <position position="161"/>
    </location>
</feature>
<dbReference type="FunFam" id="1.20.80.10:FF:000006">
    <property type="entry name" value="FERM domain-containing protein 5 isoform X1"/>
    <property type="match status" value="1"/>
</dbReference>
<dbReference type="InterPro" id="IPR035963">
    <property type="entry name" value="FERM_2"/>
</dbReference>
<proteinExistence type="predicted"/>
<dbReference type="GO" id="GO:0009887">
    <property type="term" value="P:animal organ morphogenesis"/>
    <property type="evidence" value="ECO:0007669"/>
    <property type="project" value="UniProtKB-ARBA"/>
</dbReference>
<dbReference type="InterPro" id="IPR011993">
    <property type="entry name" value="PH-like_dom_sf"/>
</dbReference>
<dbReference type="CDD" id="cd14473">
    <property type="entry name" value="FERM_B-lobe"/>
    <property type="match status" value="1"/>
</dbReference>
<dbReference type="PANTHER" id="PTHR23280">
    <property type="entry name" value="4.1 G PROTEIN"/>
    <property type="match status" value="1"/>
</dbReference>
<dbReference type="PRINTS" id="PR00935">
    <property type="entry name" value="BAND41"/>
</dbReference>